<proteinExistence type="predicted"/>
<dbReference type="EMBL" id="JAAGMP010001850">
    <property type="protein sequence ID" value="NEC24582.1"/>
    <property type="molecule type" value="Genomic_DNA"/>
</dbReference>
<dbReference type="Proteomes" id="UP000469670">
    <property type="component" value="Unassembled WGS sequence"/>
</dbReference>
<evidence type="ECO:0000313" key="1">
    <source>
        <dbReference type="EMBL" id="NEC24582.1"/>
    </source>
</evidence>
<comment type="caution">
    <text evidence="1">The sequence shown here is derived from an EMBL/GenBank/DDBJ whole genome shotgun (WGS) entry which is preliminary data.</text>
</comment>
<evidence type="ECO:0000313" key="2">
    <source>
        <dbReference type="Proteomes" id="UP000469670"/>
    </source>
</evidence>
<reference evidence="1 2" key="1">
    <citation type="submission" date="2020-01" db="EMBL/GenBank/DDBJ databases">
        <title>Insect and environment-associated Actinomycetes.</title>
        <authorList>
            <person name="Currrie C."/>
            <person name="Chevrette M."/>
            <person name="Carlson C."/>
            <person name="Stubbendieck R."/>
            <person name="Wendt-Pienkowski E."/>
        </authorList>
    </citation>
    <scope>NUCLEOTIDE SEQUENCE [LARGE SCALE GENOMIC DNA]</scope>
    <source>
        <strain evidence="1 2">SID7590</strain>
    </source>
</reference>
<protein>
    <submittedName>
        <fullName evidence="1">Uncharacterized protein</fullName>
    </submittedName>
</protein>
<organism evidence="1 2">
    <name type="scientific">Streptomyces parvus</name>
    <dbReference type="NCBI Taxonomy" id="66428"/>
    <lineage>
        <taxon>Bacteria</taxon>
        <taxon>Bacillati</taxon>
        <taxon>Actinomycetota</taxon>
        <taxon>Actinomycetes</taxon>
        <taxon>Kitasatosporales</taxon>
        <taxon>Streptomycetaceae</taxon>
        <taxon>Streptomyces</taxon>
    </lineage>
</organism>
<sequence>MMVMQPVLEILAADDFALWPVGEHESYGYLVTNAQQDVRDFLGLAGAWAEQHLPAHAAPVTAALARALDLASSP</sequence>
<dbReference type="AlphaFoldDB" id="A0A7K3SCR1"/>
<name>A0A7K3SCR1_9ACTN</name>
<gene>
    <name evidence="1" type="ORF">G3I50_41005</name>
</gene>
<accession>A0A7K3SCR1</accession>